<dbReference type="InterPro" id="IPR000182">
    <property type="entry name" value="GNAT_dom"/>
</dbReference>
<evidence type="ECO:0000256" key="11">
    <source>
        <dbReference type="ARBA" id="ARBA00052178"/>
    </source>
</evidence>
<dbReference type="AlphaFoldDB" id="A0AAU9FCK2"/>
<evidence type="ECO:0000256" key="3">
    <source>
        <dbReference type="ARBA" id="ARBA00037926"/>
    </source>
</evidence>
<evidence type="ECO:0000256" key="5">
    <source>
        <dbReference type="ARBA" id="ARBA00039114"/>
    </source>
</evidence>
<organism evidence="15 16">
    <name type="scientific">Drosophila madeirensis</name>
    <name type="common">Fruit fly</name>
    <dbReference type="NCBI Taxonomy" id="30013"/>
    <lineage>
        <taxon>Eukaryota</taxon>
        <taxon>Metazoa</taxon>
        <taxon>Ecdysozoa</taxon>
        <taxon>Arthropoda</taxon>
        <taxon>Hexapoda</taxon>
        <taxon>Insecta</taxon>
        <taxon>Pterygota</taxon>
        <taxon>Neoptera</taxon>
        <taxon>Endopterygota</taxon>
        <taxon>Diptera</taxon>
        <taxon>Brachycera</taxon>
        <taxon>Muscomorpha</taxon>
        <taxon>Ephydroidea</taxon>
        <taxon>Drosophilidae</taxon>
        <taxon>Drosophila</taxon>
        <taxon>Sophophora</taxon>
    </lineage>
</organism>
<dbReference type="EMBL" id="AP029264">
    <property type="protein sequence ID" value="BFF93405.1"/>
    <property type="molecule type" value="Genomic_DNA"/>
</dbReference>
<comment type="catalytic activity">
    <reaction evidence="13">
        <text>serotonin + acetyl-CoA = N-acetylserotonin + CoA + H(+)</text>
        <dbReference type="Rhea" id="RHEA:25217"/>
        <dbReference type="ChEBI" id="CHEBI:15378"/>
        <dbReference type="ChEBI" id="CHEBI:17697"/>
        <dbReference type="ChEBI" id="CHEBI:57287"/>
        <dbReference type="ChEBI" id="CHEBI:57288"/>
        <dbReference type="ChEBI" id="CHEBI:350546"/>
        <dbReference type="EC" id="2.3.1.87"/>
    </reaction>
    <physiologicalReaction direction="left-to-right" evidence="13">
        <dbReference type="Rhea" id="RHEA:25218"/>
    </physiologicalReaction>
</comment>
<dbReference type="SUPFAM" id="SSF55729">
    <property type="entry name" value="Acyl-CoA N-acyltransferases (Nat)"/>
    <property type="match status" value="1"/>
</dbReference>
<dbReference type="InterPro" id="IPR016181">
    <property type="entry name" value="Acyl_CoA_acyltransferase"/>
</dbReference>
<gene>
    <name evidence="15" type="ORF">DMAD_11265</name>
</gene>
<evidence type="ECO:0000256" key="12">
    <source>
        <dbReference type="ARBA" id="ARBA00052335"/>
    </source>
</evidence>
<comment type="catalytic activity">
    <reaction evidence="8">
        <text>serotonin + (5Z,8Z,11Z,14Z)-eicosatetraenoyl-CoA = N-[(5Z,8Z,11Z,14Z)-eicosatetraenoyl]-serotonin + CoA + H(+)</text>
        <dbReference type="Rhea" id="RHEA:51396"/>
        <dbReference type="ChEBI" id="CHEBI:15378"/>
        <dbReference type="ChEBI" id="CHEBI:57287"/>
        <dbReference type="ChEBI" id="CHEBI:57368"/>
        <dbReference type="ChEBI" id="CHEBI:132255"/>
        <dbReference type="ChEBI" id="CHEBI:350546"/>
    </reaction>
    <physiologicalReaction direction="left-to-right" evidence="8">
        <dbReference type="Rhea" id="RHEA:51397"/>
    </physiologicalReaction>
</comment>
<feature type="domain" description="N-acetyltransferase" evidence="14">
    <location>
        <begin position="52"/>
        <end position="171"/>
    </location>
</feature>
<evidence type="ECO:0000256" key="6">
    <source>
        <dbReference type="ARBA" id="ARBA00050189"/>
    </source>
</evidence>
<comment type="catalytic activity">
    <reaction evidence="7">
        <text>serotonin + octadecanoyl-CoA = N-octadecanoyl-serotonin + CoA + H(+)</text>
        <dbReference type="Rhea" id="RHEA:51400"/>
        <dbReference type="ChEBI" id="CHEBI:15378"/>
        <dbReference type="ChEBI" id="CHEBI:57287"/>
        <dbReference type="ChEBI" id="CHEBI:57394"/>
        <dbReference type="ChEBI" id="CHEBI:134065"/>
        <dbReference type="ChEBI" id="CHEBI:350546"/>
    </reaction>
    <physiologicalReaction direction="left-to-right" evidence="7">
        <dbReference type="Rhea" id="RHEA:51401"/>
    </physiologicalReaction>
</comment>
<dbReference type="Pfam" id="PF00583">
    <property type="entry name" value="Acetyltransf_1"/>
    <property type="match status" value="1"/>
</dbReference>
<dbReference type="GO" id="GO:0004059">
    <property type="term" value="F:aralkylamine N-acetyltransferase activity"/>
    <property type="evidence" value="ECO:0007669"/>
    <property type="project" value="UniProtKB-EC"/>
</dbReference>
<comment type="catalytic activity">
    <reaction evidence="12">
        <text>dopamine + hexadecanoyl-CoA = N-hexadecanoyl-dopamine + CoA + H(+)</text>
        <dbReference type="Rhea" id="RHEA:51376"/>
        <dbReference type="ChEBI" id="CHEBI:15378"/>
        <dbReference type="ChEBI" id="CHEBI:57287"/>
        <dbReference type="ChEBI" id="CHEBI:57379"/>
        <dbReference type="ChEBI" id="CHEBI:59905"/>
        <dbReference type="ChEBI" id="CHEBI:134058"/>
    </reaction>
    <physiologicalReaction direction="left-to-right" evidence="12">
        <dbReference type="Rhea" id="RHEA:51377"/>
    </physiologicalReaction>
</comment>
<comment type="catalytic activity">
    <reaction evidence="10">
        <text>serotonin + (9Z)-octadecenoyl-CoA = N-(9Z-octadecenoyl)-serotonin + CoA + H(+)</text>
        <dbReference type="Rhea" id="RHEA:51392"/>
        <dbReference type="ChEBI" id="CHEBI:15378"/>
        <dbReference type="ChEBI" id="CHEBI:57287"/>
        <dbReference type="ChEBI" id="CHEBI:57387"/>
        <dbReference type="ChEBI" id="CHEBI:134064"/>
        <dbReference type="ChEBI" id="CHEBI:350546"/>
    </reaction>
    <physiologicalReaction direction="left-to-right" evidence="10">
        <dbReference type="Rhea" id="RHEA:51393"/>
    </physiologicalReaction>
</comment>
<dbReference type="PANTHER" id="PTHR20905:SF1">
    <property type="entry name" value="AT07410P-RELATED"/>
    <property type="match status" value="1"/>
</dbReference>
<sequence>MEPNTKDGITIRIMTLADYATFKHLFEEQFINGEPLFDAIKGPIEPEMWNLYDQYHESMVTAGTCVVAIDEQNEGRVVGFVLAEGQTIDDVENHRLEAESIPETDIIGHIRRILCKVEAEANIYERYGVTKLLYSHLTSVDVSMRGKGLGTRLATSAMELGRSKGFTLMTAFCSSFYSARQKEALGMECIYSMKYEDYKDSEGKVVFTPPAPHTEIRVVAMKI</sequence>
<name>A0AAU9FCK2_DROMD</name>
<keyword evidence="1" id="KW-0808">Transferase</keyword>
<comment type="catalytic activity">
    <reaction evidence="11">
        <text>serotonin + hexadecanoyl-CoA = N-hexadecanoyl-serotonin + CoA + H(+)</text>
        <dbReference type="Rhea" id="RHEA:51384"/>
        <dbReference type="ChEBI" id="CHEBI:15378"/>
        <dbReference type="ChEBI" id="CHEBI:57287"/>
        <dbReference type="ChEBI" id="CHEBI:57379"/>
        <dbReference type="ChEBI" id="CHEBI:134059"/>
        <dbReference type="ChEBI" id="CHEBI:350546"/>
    </reaction>
    <physiologicalReaction direction="left-to-right" evidence="11">
        <dbReference type="Rhea" id="RHEA:51385"/>
    </physiologicalReaction>
</comment>
<evidence type="ECO:0000256" key="1">
    <source>
        <dbReference type="ARBA" id="ARBA00022679"/>
    </source>
</evidence>
<reference evidence="15 16" key="1">
    <citation type="submission" date="2024-02" db="EMBL/GenBank/DDBJ databases">
        <title>A chromosome-level genome assembly of Drosophila madeirensis, a fruit fly species endemic to Madeira island.</title>
        <authorList>
            <person name="Tomihara K."/>
            <person name="Llopart A."/>
            <person name="Yamamoto D."/>
        </authorList>
    </citation>
    <scope>NUCLEOTIDE SEQUENCE [LARGE SCALE GENOMIC DNA]</scope>
    <source>
        <strain evidence="15 16">RF1</strain>
    </source>
</reference>
<evidence type="ECO:0000313" key="15">
    <source>
        <dbReference type="EMBL" id="BFF93405.1"/>
    </source>
</evidence>
<evidence type="ECO:0000256" key="2">
    <source>
        <dbReference type="ARBA" id="ARBA00023315"/>
    </source>
</evidence>
<keyword evidence="2" id="KW-0012">Acyltransferase</keyword>
<evidence type="ECO:0000256" key="7">
    <source>
        <dbReference type="ARBA" id="ARBA00050849"/>
    </source>
</evidence>
<evidence type="ECO:0000256" key="10">
    <source>
        <dbReference type="ARBA" id="ARBA00051823"/>
    </source>
</evidence>
<evidence type="ECO:0000259" key="14">
    <source>
        <dbReference type="Pfam" id="PF00583"/>
    </source>
</evidence>
<accession>A0AAU9FCK2</accession>
<evidence type="ECO:0000313" key="16">
    <source>
        <dbReference type="Proteomes" id="UP001500889"/>
    </source>
</evidence>
<dbReference type="PANTHER" id="PTHR20905">
    <property type="entry name" value="N-ACETYLTRANSFERASE-RELATED"/>
    <property type="match status" value="1"/>
</dbReference>
<evidence type="ECO:0000256" key="8">
    <source>
        <dbReference type="ARBA" id="ARBA00051284"/>
    </source>
</evidence>
<keyword evidence="16" id="KW-1185">Reference proteome</keyword>
<evidence type="ECO:0000256" key="13">
    <source>
        <dbReference type="ARBA" id="ARBA00052491"/>
    </source>
</evidence>
<dbReference type="Gene3D" id="3.40.630.30">
    <property type="match status" value="1"/>
</dbReference>
<comment type="catalytic activity">
    <reaction evidence="6">
        <text>dopamine + (9Z)-octadecenoyl-CoA = N-(9Z-octadecanoyl)-dopamine + CoA + H(+)</text>
        <dbReference type="Rhea" id="RHEA:51380"/>
        <dbReference type="ChEBI" id="CHEBI:15378"/>
        <dbReference type="ChEBI" id="CHEBI:31883"/>
        <dbReference type="ChEBI" id="CHEBI:57287"/>
        <dbReference type="ChEBI" id="CHEBI:57387"/>
        <dbReference type="ChEBI" id="CHEBI:59905"/>
    </reaction>
    <physiologicalReaction direction="left-to-right" evidence="6">
        <dbReference type="Rhea" id="RHEA:51381"/>
    </physiologicalReaction>
</comment>
<proteinExistence type="inferred from homology"/>
<dbReference type="Proteomes" id="UP001500889">
    <property type="component" value="Chromosome U"/>
</dbReference>
<protein>
    <recommendedName>
        <fullName evidence="5">aralkylamine N-acetyltransferase</fullName>
        <ecNumber evidence="5">2.3.1.87</ecNumber>
    </recommendedName>
</protein>
<comment type="similarity">
    <text evidence="4">Belongs to the acetyltransferase family. AANAT subfamily.</text>
</comment>
<dbReference type="EC" id="2.3.1.87" evidence="5"/>
<comment type="catalytic activity">
    <reaction evidence="9">
        <text>dopamine + acetyl-CoA = N-acetyldopamine + CoA + H(+)</text>
        <dbReference type="Rhea" id="RHEA:51388"/>
        <dbReference type="ChEBI" id="CHEBI:15378"/>
        <dbReference type="ChEBI" id="CHEBI:57287"/>
        <dbReference type="ChEBI" id="CHEBI:57288"/>
        <dbReference type="ChEBI" id="CHEBI:59905"/>
        <dbReference type="ChEBI" id="CHEBI:125678"/>
    </reaction>
    <physiologicalReaction direction="left-to-right" evidence="9">
        <dbReference type="Rhea" id="RHEA:51389"/>
    </physiologicalReaction>
</comment>
<evidence type="ECO:0000256" key="4">
    <source>
        <dbReference type="ARBA" id="ARBA00038182"/>
    </source>
</evidence>
<evidence type="ECO:0000256" key="9">
    <source>
        <dbReference type="ARBA" id="ARBA00051711"/>
    </source>
</evidence>
<dbReference type="FunFam" id="3.40.630.30:FF:000046">
    <property type="entry name" value="Dopamine N-acetyltransferase"/>
    <property type="match status" value="1"/>
</dbReference>
<comment type="pathway">
    <text evidence="3">Aromatic compound metabolism; melatonin biosynthesis; melatonin from serotonin: step 1/2.</text>
</comment>